<sequence length="203" mass="23148">MTSPVTPENVLDYWIGGTANSASALEDMQPRWFKKSFETDKQIADHFIDVLADLASGMANDWARQGARPRLAAIIVLDQFSRNLFRGHKLSFAHDPIARNLMKTGLALGEDKQLSETERVFFYLPAEHSEDILDQKLSVRLFKQLVADARPEFKEFCVSTLDYAKAHLDVIEEYGRFPHRNRVMRRTSTPEERAYLSQPGAGF</sequence>
<dbReference type="Pfam" id="PF06041">
    <property type="entry name" value="DUF924"/>
    <property type="match status" value="1"/>
</dbReference>
<comment type="caution">
    <text evidence="1">The sequence shown here is derived from an EMBL/GenBank/DDBJ whole genome shotgun (WGS) entry which is preliminary data.</text>
</comment>
<dbReference type="SUPFAM" id="SSF48452">
    <property type="entry name" value="TPR-like"/>
    <property type="match status" value="1"/>
</dbReference>
<keyword evidence="2" id="KW-1185">Reference proteome</keyword>
<dbReference type="Gene3D" id="1.25.40.10">
    <property type="entry name" value="Tetratricopeptide repeat domain"/>
    <property type="match status" value="1"/>
</dbReference>
<proteinExistence type="predicted"/>
<evidence type="ECO:0000313" key="1">
    <source>
        <dbReference type="EMBL" id="GGB76210.1"/>
    </source>
</evidence>
<dbReference type="Gene3D" id="1.20.58.320">
    <property type="entry name" value="TPR-like"/>
    <property type="match status" value="1"/>
</dbReference>
<dbReference type="InterPro" id="IPR011990">
    <property type="entry name" value="TPR-like_helical_dom_sf"/>
</dbReference>
<dbReference type="Proteomes" id="UP000628854">
    <property type="component" value="Unassembled WGS sequence"/>
</dbReference>
<accession>A0ABQ1JWH6</accession>
<evidence type="ECO:0008006" key="3">
    <source>
        <dbReference type="Google" id="ProtNLM"/>
    </source>
</evidence>
<reference evidence="2" key="1">
    <citation type="journal article" date="2019" name="Int. J. Syst. Evol. Microbiol.">
        <title>The Global Catalogue of Microorganisms (GCM) 10K type strain sequencing project: providing services to taxonomists for standard genome sequencing and annotation.</title>
        <authorList>
            <consortium name="The Broad Institute Genomics Platform"/>
            <consortium name="The Broad Institute Genome Sequencing Center for Infectious Disease"/>
            <person name="Wu L."/>
            <person name="Ma J."/>
        </authorList>
    </citation>
    <scope>NUCLEOTIDE SEQUENCE [LARGE SCALE GENOMIC DNA]</scope>
    <source>
        <strain evidence="2">CGMCC 1.15928</strain>
    </source>
</reference>
<dbReference type="InterPro" id="IPR010323">
    <property type="entry name" value="DUF924"/>
</dbReference>
<evidence type="ECO:0000313" key="2">
    <source>
        <dbReference type="Proteomes" id="UP000628854"/>
    </source>
</evidence>
<name>A0ABQ1JWH6_9PROT</name>
<organism evidence="1 2">
    <name type="scientific">Henriciella pelagia</name>
    <dbReference type="NCBI Taxonomy" id="1977912"/>
    <lineage>
        <taxon>Bacteria</taxon>
        <taxon>Pseudomonadati</taxon>
        <taxon>Pseudomonadota</taxon>
        <taxon>Alphaproteobacteria</taxon>
        <taxon>Hyphomonadales</taxon>
        <taxon>Hyphomonadaceae</taxon>
        <taxon>Henriciella</taxon>
    </lineage>
</organism>
<dbReference type="EMBL" id="BMKF01000002">
    <property type="protein sequence ID" value="GGB76210.1"/>
    <property type="molecule type" value="Genomic_DNA"/>
</dbReference>
<dbReference type="RefSeq" id="WP_084391687.1">
    <property type="nucleotide sequence ID" value="NZ_BMKF01000002.1"/>
</dbReference>
<protein>
    <recommendedName>
        <fullName evidence="3">DUF924 domain-containing protein</fullName>
    </recommendedName>
</protein>
<gene>
    <name evidence="1" type="ORF">GCM10011503_26190</name>
</gene>